<evidence type="ECO:0000259" key="3">
    <source>
        <dbReference type="Pfam" id="PF12697"/>
    </source>
</evidence>
<protein>
    <submittedName>
        <fullName evidence="4">Alpha/beta hydrolase</fullName>
    </submittedName>
</protein>
<dbReference type="KEGG" id="ria:C7V51_14455"/>
<gene>
    <name evidence="4" type="ORF">C7V51_14455</name>
</gene>
<evidence type="ECO:0000313" key="4">
    <source>
        <dbReference type="EMBL" id="AZZ56947.1"/>
    </source>
</evidence>
<evidence type="ECO:0000256" key="1">
    <source>
        <dbReference type="SAM" id="MobiDB-lite"/>
    </source>
</evidence>
<keyword evidence="2" id="KW-0472">Membrane</keyword>
<reference evidence="4 5" key="1">
    <citation type="submission" date="2018-03" db="EMBL/GenBank/DDBJ databases">
        <title>Bacteriophage NCPPB3778 and a type I-E CRISPR drive the evolution of the US Biological Select Agent, Rathayibacter toxicus.</title>
        <authorList>
            <person name="Davis E.W.II."/>
            <person name="Tabima J.F."/>
            <person name="Weisberg A.J."/>
            <person name="Dantas Lopes L."/>
            <person name="Wiseman M.S."/>
            <person name="Wiseman M.S."/>
            <person name="Pupko T."/>
            <person name="Belcher M.S."/>
            <person name="Sechler A.J."/>
            <person name="Tancos M.A."/>
            <person name="Schroeder B.K."/>
            <person name="Murray T.D."/>
            <person name="Luster D.G."/>
            <person name="Schneider W.L."/>
            <person name="Rogers E."/>
            <person name="Andreote F.D."/>
            <person name="Grunwald N.J."/>
            <person name="Putnam M.L."/>
            <person name="Chang J.H."/>
        </authorList>
    </citation>
    <scope>NUCLEOTIDE SEQUENCE [LARGE SCALE GENOMIC DNA]</scope>
    <source>
        <strain evidence="4 5">NCCPB 2253</strain>
    </source>
</reference>
<evidence type="ECO:0000313" key="5">
    <source>
        <dbReference type="Proteomes" id="UP000283946"/>
    </source>
</evidence>
<name>A0AAD1AG52_9MICO</name>
<dbReference type="SUPFAM" id="SSF53474">
    <property type="entry name" value="alpha/beta-Hydrolases"/>
    <property type="match status" value="1"/>
</dbReference>
<dbReference type="AlphaFoldDB" id="A0AAD1AG52"/>
<dbReference type="Proteomes" id="UP000283946">
    <property type="component" value="Chromosome"/>
</dbReference>
<feature type="transmembrane region" description="Helical" evidence="2">
    <location>
        <begin position="37"/>
        <end position="59"/>
    </location>
</feature>
<keyword evidence="4" id="KW-0378">Hydrolase</keyword>
<feature type="domain" description="AB hydrolase-1" evidence="3">
    <location>
        <begin position="186"/>
        <end position="399"/>
    </location>
</feature>
<dbReference type="InterPro" id="IPR029058">
    <property type="entry name" value="AB_hydrolase_fold"/>
</dbReference>
<dbReference type="Pfam" id="PF12697">
    <property type="entry name" value="Abhydrolase_6"/>
    <property type="match status" value="1"/>
</dbReference>
<keyword evidence="2" id="KW-1133">Transmembrane helix</keyword>
<dbReference type="EMBL" id="CP028130">
    <property type="protein sequence ID" value="AZZ56947.1"/>
    <property type="molecule type" value="Genomic_DNA"/>
</dbReference>
<organism evidence="4 5">
    <name type="scientific">Rathayibacter iranicus</name>
    <dbReference type="NCBI Taxonomy" id="59737"/>
    <lineage>
        <taxon>Bacteria</taxon>
        <taxon>Bacillati</taxon>
        <taxon>Actinomycetota</taxon>
        <taxon>Actinomycetes</taxon>
        <taxon>Micrococcales</taxon>
        <taxon>Microbacteriaceae</taxon>
        <taxon>Rathayibacter</taxon>
    </lineage>
</organism>
<evidence type="ECO:0000256" key="2">
    <source>
        <dbReference type="SAM" id="Phobius"/>
    </source>
</evidence>
<accession>A0AAD1AG52</accession>
<sequence length="409" mass="43036">MTATRPPECARSSPTTTPSLLGSSAADSGRRRRDVGFLWVAIPAVVFGAAGAALVATVGRRVVSPQRSRPTPILAVPAPDRIVLGVTPISKQDGTLGLLYDDEARHAVLGPIVRAGAEGIERALTLDVDASSPAAGSLSRPIGNVFATARDVDDRAREVVVRTELGEAPAWLFPGESDAAHTWAIHIHGILSGRDATFRSVHTLRNTGYTSLVPSFRGDGEGPPAPLGAFTLGQTEWPDIEAAITFAVAQGAQRIVIVGWSSGASMALRLATDSAHRSSIAGLILISPVLSWRNSVLYSAMNVGIPRIVAAAAIAALSNSVFSRMLGSPISLDFGALDWTGEGTSLPVPALVIHSEGDRTTPIRDTRTFSEAHDKATLAVMDPAGHALEWNSDPERFEAIVRTWCSTTL</sequence>
<feature type="region of interest" description="Disordered" evidence="1">
    <location>
        <begin position="1"/>
        <end position="27"/>
    </location>
</feature>
<dbReference type="InterPro" id="IPR000073">
    <property type="entry name" value="AB_hydrolase_1"/>
</dbReference>
<proteinExistence type="predicted"/>
<keyword evidence="2" id="KW-0812">Transmembrane</keyword>
<dbReference type="Gene3D" id="3.40.50.1820">
    <property type="entry name" value="alpha/beta hydrolase"/>
    <property type="match status" value="1"/>
</dbReference>
<dbReference type="GO" id="GO:0016787">
    <property type="term" value="F:hydrolase activity"/>
    <property type="evidence" value="ECO:0007669"/>
    <property type="project" value="UniProtKB-KW"/>
</dbReference>
<feature type="compositionally biased region" description="Low complexity" evidence="1">
    <location>
        <begin position="12"/>
        <end position="27"/>
    </location>
</feature>